<feature type="compositionally biased region" description="Basic and acidic residues" evidence="4">
    <location>
        <begin position="20"/>
        <end position="29"/>
    </location>
</feature>
<evidence type="ECO:0000259" key="5">
    <source>
        <dbReference type="Pfam" id="PF13178"/>
    </source>
</evidence>
<dbReference type="AlphaFoldDB" id="A0A8X8X289"/>
<dbReference type="InterPro" id="IPR000048">
    <property type="entry name" value="IQ_motif_EF-hand-BS"/>
</dbReference>
<evidence type="ECO:0000313" key="6">
    <source>
        <dbReference type="EMBL" id="KAG6405428.1"/>
    </source>
</evidence>
<evidence type="ECO:0000256" key="3">
    <source>
        <dbReference type="ARBA" id="ARBA00024378"/>
    </source>
</evidence>
<protein>
    <recommendedName>
        <fullName evidence="5">DUF4005 domain-containing protein</fullName>
    </recommendedName>
</protein>
<feature type="compositionally biased region" description="Polar residues" evidence="4">
    <location>
        <begin position="379"/>
        <end position="393"/>
    </location>
</feature>
<evidence type="ECO:0000256" key="2">
    <source>
        <dbReference type="ARBA" id="ARBA00024341"/>
    </source>
</evidence>
<sequence>MGKKTSSSWLTAVKRAFRSPTKDSDSDKKSCRRKVDHPQQDDEAKKSERRRWLFRKQSNSNATQAPVMPPEQRHAIAVAAATAAAAEAAVATAKAAVEMIRLTQPCPKAAALYKHETAAARVIQTAFRGYLARRALVALKGIVKLQALIRGQNVRKQANMTMKCMQSLLRVQARVRDQRARLSHDAGRRSMFAETTNLWESKYLRDIRDRNSRSREGSCVTDEWRAAPECPRTLEELEAILKARNEAALAHQKSSLAFAFAQQSNLVESDRSAYNGDESELDNRTNWLDKWMATKQWETSSRSSTDHRRDSIKTVEIDSLKTTNGRRSRCQSPINHRHSIASPHPRSIAPSTPSLASRTRSSPQVRPPSPRRVTEDRSYSTANTPSLRSAQRFSEGNAAAAQIPNYMAATESAKARIRSQSAPRQRAATPERERGGSAARKRLSYPIPEPYCVNVGFGCNNLGQNLRSPSFKSVQAGYVGMEEQSNYSWYTESIGGEISPCSTTDLRRWLR</sequence>
<dbReference type="CDD" id="cd23767">
    <property type="entry name" value="IQCD"/>
    <property type="match status" value="1"/>
</dbReference>
<dbReference type="EMBL" id="PNBA02000012">
    <property type="protein sequence ID" value="KAG6405428.1"/>
    <property type="molecule type" value="Genomic_DNA"/>
</dbReference>
<dbReference type="PROSITE" id="PS50096">
    <property type="entry name" value="IQ"/>
    <property type="match status" value="2"/>
</dbReference>
<proteinExistence type="inferred from homology"/>
<feature type="region of interest" description="Disordered" evidence="4">
    <location>
        <begin position="315"/>
        <end position="393"/>
    </location>
</feature>
<feature type="compositionally biased region" description="Basic residues" evidence="4">
    <location>
        <begin position="324"/>
        <end position="339"/>
    </location>
</feature>
<dbReference type="PANTHER" id="PTHR32295">
    <property type="entry name" value="IQ-DOMAIN 5-RELATED"/>
    <property type="match status" value="1"/>
</dbReference>
<comment type="subunit">
    <text evidence="3">Binds to multiple calmodulin (CaM) in the presence of Ca(2+) and CaM-like proteins.</text>
</comment>
<dbReference type="Gene3D" id="1.20.5.190">
    <property type="match status" value="1"/>
</dbReference>
<dbReference type="Pfam" id="PF00612">
    <property type="entry name" value="IQ"/>
    <property type="match status" value="2"/>
</dbReference>
<dbReference type="SMART" id="SM00015">
    <property type="entry name" value="IQ"/>
    <property type="match status" value="2"/>
</dbReference>
<dbReference type="Proteomes" id="UP000298416">
    <property type="component" value="Unassembled WGS sequence"/>
</dbReference>
<evidence type="ECO:0000256" key="4">
    <source>
        <dbReference type="SAM" id="MobiDB-lite"/>
    </source>
</evidence>
<reference evidence="6" key="1">
    <citation type="submission" date="2018-01" db="EMBL/GenBank/DDBJ databases">
        <authorList>
            <person name="Mao J.F."/>
        </authorList>
    </citation>
    <scope>NUCLEOTIDE SEQUENCE</scope>
    <source>
        <strain evidence="6">Huo1</strain>
        <tissue evidence="6">Leaf</tissue>
    </source>
</reference>
<name>A0A8X8X289_SALSN</name>
<feature type="region of interest" description="Disordered" evidence="4">
    <location>
        <begin position="1"/>
        <end position="70"/>
    </location>
</feature>
<comment type="caution">
    <text evidence="6">The sequence shown here is derived from an EMBL/GenBank/DDBJ whole genome shotgun (WGS) entry which is preliminary data.</text>
</comment>
<dbReference type="PANTHER" id="PTHR32295:SF151">
    <property type="entry name" value="PROTEIN IQ-DOMAIN 1-LIKE"/>
    <property type="match status" value="1"/>
</dbReference>
<feature type="region of interest" description="Disordered" evidence="4">
    <location>
        <begin position="411"/>
        <end position="439"/>
    </location>
</feature>
<feature type="domain" description="DUF4005" evidence="5">
    <location>
        <begin position="369"/>
        <end position="465"/>
    </location>
</feature>
<comment type="similarity">
    <text evidence="2">Belongs to the IQD family.</text>
</comment>
<dbReference type="Pfam" id="PF13178">
    <property type="entry name" value="DUF4005"/>
    <property type="match status" value="1"/>
</dbReference>
<accession>A0A8X8X289</accession>
<dbReference type="InterPro" id="IPR025064">
    <property type="entry name" value="DUF4005"/>
</dbReference>
<gene>
    <name evidence="6" type="ORF">SASPL_133017</name>
</gene>
<feature type="compositionally biased region" description="Polar residues" evidence="4">
    <location>
        <begin position="1"/>
        <end position="10"/>
    </location>
</feature>
<keyword evidence="1" id="KW-0112">Calmodulin-binding</keyword>
<organism evidence="6">
    <name type="scientific">Salvia splendens</name>
    <name type="common">Scarlet sage</name>
    <dbReference type="NCBI Taxonomy" id="180675"/>
    <lineage>
        <taxon>Eukaryota</taxon>
        <taxon>Viridiplantae</taxon>
        <taxon>Streptophyta</taxon>
        <taxon>Embryophyta</taxon>
        <taxon>Tracheophyta</taxon>
        <taxon>Spermatophyta</taxon>
        <taxon>Magnoliopsida</taxon>
        <taxon>eudicotyledons</taxon>
        <taxon>Gunneridae</taxon>
        <taxon>Pentapetalae</taxon>
        <taxon>asterids</taxon>
        <taxon>lamiids</taxon>
        <taxon>Lamiales</taxon>
        <taxon>Lamiaceae</taxon>
        <taxon>Nepetoideae</taxon>
        <taxon>Mentheae</taxon>
        <taxon>Salviinae</taxon>
        <taxon>Salvia</taxon>
        <taxon>Salvia subgen. Calosphace</taxon>
        <taxon>core Calosphace</taxon>
    </lineage>
</organism>
<dbReference type="GO" id="GO:0005516">
    <property type="term" value="F:calmodulin binding"/>
    <property type="evidence" value="ECO:0007669"/>
    <property type="project" value="UniProtKB-KW"/>
</dbReference>
<evidence type="ECO:0000256" key="1">
    <source>
        <dbReference type="ARBA" id="ARBA00022860"/>
    </source>
</evidence>
<feature type="compositionally biased region" description="Basic and acidic residues" evidence="4">
    <location>
        <begin position="36"/>
        <end position="46"/>
    </location>
</feature>
<keyword evidence="7" id="KW-1185">Reference proteome</keyword>
<evidence type="ECO:0000313" key="7">
    <source>
        <dbReference type="Proteomes" id="UP000298416"/>
    </source>
</evidence>
<reference evidence="6" key="2">
    <citation type="submission" date="2020-08" db="EMBL/GenBank/DDBJ databases">
        <title>Plant Genome Project.</title>
        <authorList>
            <person name="Zhang R.-G."/>
        </authorList>
    </citation>
    <scope>NUCLEOTIDE SEQUENCE</scope>
    <source>
        <strain evidence="6">Huo1</strain>
        <tissue evidence="6">Leaf</tissue>
    </source>
</reference>